<name>A0A5K7X9W4_9BACT</name>
<dbReference type="EMBL" id="AP021861">
    <property type="protein sequence ID" value="BBO32652.1"/>
    <property type="molecule type" value="Genomic_DNA"/>
</dbReference>
<proteinExistence type="predicted"/>
<accession>A0A5K7X9W4</accession>
<sequence length="43" mass="4947">MQPETNKAAFHAVWKAAFLIGRLLLEFFLDWRTPTAFNLPARG</sequence>
<dbReference type="Proteomes" id="UP000326837">
    <property type="component" value="Chromosome"/>
</dbReference>
<gene>
    <name evidence="1" type="ORF">PLANPX_2264</name>
</gene>
<dbReference type="KEGG" id="lpav:PLANPX_2264"/>
<organism evidence="1 2">
    <name type="scientific">Lacipirellula parvula</name>
    <dbReference type="NCBI Taxonomy" id="2650471"/>
    <lineage>
        <taxon>Bacteria</taxon>
        <taxon>Pseudomonadati</taxon>
        <taxon>Planctomycetota</taxon>
        <taxon>Planctomycetia</taxon>
        <taxon>Pirellulales</taxon>
        <taxon>Lacipirellulaceae</taxon>
        <taxon>Lacipirellula</taxon>
    </lineage>
</organism>
<evidence type="ECO:0000313" key="1">
    <source>
        <dbReference type="EMBL" id="BBO32652.1"/>
    </source>
</evidence>
<evidence type="ECO:0000313" key="2">
    <source>
        <dbReference type="Proteomes" id="UP000326837"/>
    </source>
</evidence>
<keyword evidence="2" id="KW-1185">Reference proteome</keyword>
<reference evidence="2" key="1">
    <citation type="submission" date="2019-10" db="EMBL/GenBank/DDBJ databases">
        <title>Lacipirellula parvula gen. nov., sp. nov., representing a lineage of planctomycetes widespread in freshwater anoxic habitats, and description of the family Lacipirellulaceae.</title>
        <authorList>
            <person name="Dedysh S.N."/>
            <person name="Kulichevskaya I.S."/>
            <person name="Beletsky A.V."/>
            <person name="Rakitin A.L."/>
            <person name="Mardanov A.V."/>
            <person name="Ivanova A.A."/>
            <person name="Saltykova V.X."/>
            <person name="Rijpstra W.I.C."/>
            <person name="Sinninghe Damste J.S."/>
            <person name="Ravin N.V."/>
        </authorList>
    </citation>
    <scope>NUCLEOTIDE SEQUENCE [LARGE SCALE GENOMIC DNA]</scope>
    <source>
        <strain evidence="2">PX69</strain>
    </source>
</reference>
<protein>
    <submittedName>
        <fullName evidence="1">Uncharacterized protein</fullName>
    </submittedName>
</protein>
<dbReference type="AlphaFoldDB" id="A0A5K7X9W4"/>